<evidence type="ECO:0000256" key="4">
    <source>
        <dbReference type="ARBA" id="ARBA00017522"/>
    </source>
</evidence>
<sequence length="205" mass="23659">MEWFLEGLKIGVQQMTWLEAIAVFFGLLSVWYSMRRDILVFPTGIVSTIIFVYICFPAKLYADMAINVYYTAMSVYGWILWSKKTPGEEALPVSYNSQRENVITAFFLIGSFAFWYYILTQHTDSDVPLWDSLTTAIFIVGMWLMAKKKVENWVAWIVGDLISVPLYFYKGLLLASFQFFIFTIIAVIGLVAWINDVKQQTKEAV</sequence>
<organism evidence="11 12">
    <name type="scientific">Imperialibacter roseus</name>
    <dbReference type="NCBI Taxonomy" id="1324217"/>
    <lineage>
        <taxon>Bacteria</taxon>
        <taxon>Pseudomonadati</taxon>
        <taxon>Bacteroidota</taxon>
        <taxon>Cytophagia</taxon>
        <taxon>Cytophagales</taxon>
        <taxon>Flammeovirgaceae</taxon>
        <taxon>Imperialibacter</taxon>
    </lineage>
</organism>
<dbReference type="InterPro" id="IPR006419">
    <property type="entry name" value="NMN_transpt_PnuC"/>
</dbReference>
<feature type="transmembrane region" description="Helical" evidence="10">
    <location>
        <begin position="12"/>
        <end position="31"/>
    </location>
</feature>
<dbReference type="NCBIfam" id="TIGR01528">
    <property type="entry name" value="NMN_trans_PnuC"/>
    <property type="match status" value="1"/>
</dbReference>
<accession>A0ABZ0IN65</accession>
<evidence type="ECO:0000256" key="8">
    <source>
        <dbReference type="ARBA" id="ARBA00022989"/>
    </source>
</evidence>
<keyword evidence="8 10" id="KW-1133">Transmembrane helix</keyword>
<evidence type="ECO:0000256" key="5">
    <source>
        <dbReference type="ARBA" id="ARBA00022448"/>
    </source>
</evidence>
<comment type="function">
    <text evidence="1">Required for nicotinamide riboside transport across the inner membrane.</text>
</comment>
<keyword evidence="7 10" id="KW-0812">Transmembrane</keyword>
<feature type="transmembrane region" description="Helical" evidence="10">
    <location>
        <begin position="38"/>
        <end position="54"/>
    </location>
</feature>
<dbReference type="EMBL" id="CP136051">
    <property type="protein sequence ID" value="WOK06478.1"/>
    <property type="molecule type" value="Genomic_DNA"/>
</dbReference>
<feature type="transmembrane region" description="Helical" evidence="10">
    <location>
        <begin position="175"/>
        <end position="194"/>
    </location>
</feature>
<keyword evidence="12" id="KW-1185">Reference proteome</keyword>
<evidence type="ECO:0000256" key="1">
    <source>
        <dbReference type="ARBA" id="ARBA00002672"/>
    </source>
</evidence>
<evidence type="ECO:0000256" key="6">
    <source>
        <dbReference type="ARBA" id="ARBA00022475"/>
    </source>
</evidence>
<evidence type="ECO:0000313" key="12">
    <source>
        <dbReference type="Proteomes" id="UP001302349"/>
    </source>
</evidence>
<dbReference type="PANTHER" id="PTHR36122">
    <property type="entry name" value="NICOTINAMIDE RIBOSIDE TRANSPORTER PNUC"/>
    <property type="match status" value="1"/>
</dbReference>
<name>A0ABZ0IN65_9BACT</name>
<gene>
    <name evidence="11" type="primary">pnuC</name>
    <name evidence="11" type="ORF">RT717_25720</name>
</gene>
<dbReference type="Proteomes" id="UP001302349">
    <property type="component" value="Chromosome"/>
</dbReference>
<evidence type="ECO:0000256" key="7">
    <source>
        <dbReference type="ARBA" id="ARBA00022692"/>
    </source>
</evidence>
<comment type="subcellular location">
    <subcellularLocation>
        <location evidence="2">Cell membrane</location>
        <topology evidence="2">Multi-pass membrane protein</topology>
    </subcellularLocation>
</comment>
<evidence type="ECO:0000256" key="2">
    <source>
        <dbReference type="ARBA" id="ARBA00004651"/>
    </source>
</evidence>
<keyword evidence="5" id="KW-0813">Transport</keyword>
<evidence type="ECO:0000256" key="9">
    <source>
        <dbReference type="ARBA" id="ARBA00023136"/>
    </source>
</evidence>
<feature type="transmembrane region" description="Helical" evidence="10">
    <location>
        <begin position="153"/>
        <end position="169"/>
    </location>
</feature>
<evidence type="ECO:0000256" key="10">
    <source>
        <dbReference type="SAM" id="Phobius"/>
    </source>
</evidence>
<evidence type="ECO:0000256" key="3">
    <source>
        <dbReference type="ARBA" id="ARBA00006669"/>
    </source>
</evidence>
<feature type="transmembrane region" description="Helical" evidence="10">
    <location>
        <begin position="60"/>
        <end position="81"/>
    </location>
</feature>
<feature type="transmembrane region" description="Helical" evidence="10">
    <location>
        <begin position="130"/>
        <end position="146"/>
    </location>
</feature>
<comment type="similarity">
    <text evidence="3">Belongs to the nicotinamide ribonucleoside (NR) uptake permease (TC 4.B.1) family.</text>
</comment>
<protein>
    <recommendedName>
        <fullName evidence="4">Nicotinamide riboside transporter PnuC</fullName>
    </recommendedName>
</protein>
<keyword evidence="9 10" id="KW-0472">Membrane</keyword>
<evidence type="ECO:0000313" key="11">
    <source>
        <dbReference type="EMBL" id="WOK06478.1"/>
    </source>
</evidence>
<dbReference type="Pfam" id="PF04973">
    <property type="entry name" value="NMN_transporter"/>
    <property type="match status" value="1"/>
</dbReference>
<feature type="transmembrane region" description="Helical" evidence="10">
    <location>
        <begin position="102"/>
        <end position="118"/>
    </location>
</feature>
<reference evidence="11 12" key="1">
    <citation type="journal article" date="2023" name="Microbiol. Resour. Announc.">
        <title>Complete Genome Sequence of Imperialibacter roseus strain P4T.</title>
        <authorList>
            <person name="Tizabi D.R."/>
            <person name="Bachvaroff T."/>
            <person name="Hill R.T."/>
        </authorList>
    </citation>
    <scope>NUCLEOTIDE SEQUENCE [LARGE SCALE GENOMIC DNA]</scope>
    <source>
        <strain evidence="11 12">P4T</strain>
    </source>
</reference>
<keyword evidence="6" id="KW-1003">Cell membrane</keyword>
<proteinExistence type="inferred from homology"/>
<dbReference type="PANTHER" id="PTHR36122:SF2">
    <property type="entry name" value="NICOTINAMIDE RIBOSIDE TRANSPORTER PNUC"/>
    <property type="match status" value="1"/>
</dbReference>